<feature type="transmembrane region" description="Helical" evidence="6">
    <location>
        <begin position="150"/>
        <end position="167"/>
    </location>
</feature>
<evidence type="ECO:0000256" key="1">
    <source>
        <dbReference type="ARBA" id="ARBA00004651"/>
    </source>
</evidence>
<evidence type="ECO:0000313" key="7">
    <source>
        <dbReference type="EMBL" id="GAH82265.1"/>
    </source>
</evidence>
<comment type="subcellular location">
    <subcellularLocation>
        <location evidence="1">Cell membrane</location>
        <topology evidence="1">Multi-pass membrane protein</topology>
    </subcellularLocation>
</comment>
<dbReference type="GO" id="GO:0022857">
    <property type="term" value="F:transmembrane transporter activity"/>
    <property type="evidence" value="ECO:0007669"/>
    <property type="project" value="InterPro"/>
</dbReference>
<dbReference type="PANTHER" id="PTHR32196:SF72">
    <property type="entry name" value="RIBOSE IMPORT PERMEASE PROTEIN RBSC"/>
    <property type="match status" value="1"/>
</dbReference>
<gene>
    <name evidence="7" type="ORF">S03H2_59440</name>
</gene>
<feature type="transmembrane region" description="Helical" evidence="6">
    <location>
        <begin position="99"/>
        <end position="118"/>
    </location>
</feature>
<comment type="caution">
    <text evidence="7">The sequence shown here is derived from an EMBL/GenBank/DDBJ whole genome shotgun (WGS) entry which is preliminary data.</text>
</comment>
<feature type="transmembrane region" description="Helical" evidence="6">
    <location>
        <begin position="16"/>
        <end position="36"/>
    </location>
</feature>
<evidence type="ECO:0000256" key="3">
    <source>
        <dbReference type="ARBA" id="ARBA00022692"/>
    </source>
</evidence>
<evidence type="ECO:0000256" key="2">
    <source>
        <dbReference type="ARBA" id="ARBA00022475"/>
    </source>
</evidence>
<dbReference type="Pfam" id="PF02653">
    <property type="entry name" value="BPD_transp_2"/>
    <property type="match status" value="1"/>
</dbReference>
<keyword evidence="3 6" id="KW-0812">Transmembrane</keyword>
<keyword evidence="4 6" id="KW-1133">Transmembrane helix</keyword>
<evidence type="ECO:0000256" key="4">
    <source>
        <dbReference type="ARBA" id="ARBA00022989"/>
    </source>
</evidence>
<dbReference type="GO" id="GO:0005886">
    <property type="term" value="C:plasma membrane"/>
    <property type="evidence" value="ECO:0007669"/>
    <property type="project" value="UniProtKB-SubCell"/>
</dbReference>
<feature type="non-terminal residue" evidence="7">
    <location>
        <position position="1"/>
    </location>
</feature>
<keyword evidence="2" id="KW-1003">Cell membrane</keyword>
<reference evidence="7" key="1">
    <citation type="journal article" date="2014" name="Front. Microbiol.">
        <title>High frequency of phylogenetically diverse reductive dehalogenase-homologous genes in deep subseafloor sedimentary metagenomes.</title>
        <authorList>
            <person name="Kawai M."/>
            <person name="Futagami T."/>
            <person name="Toyoda A."/>
            <person name="Takaki Y."/>
            <person name="Nishi S."/>
            <person name="Hori S."/>
            <person name="Arai W."/>
            <person name="Tsubouchi T."/>
            <person name="Morono Y."/>
            <person name="Uchiyama I."/>
            <person name="Ito T."/>
            <person name="Fujiyama A."/>
            <person name="Inagaki F."/>
            <person name="Takami H."/>
        </authorList>
    </citation>
    <scope>NUCLEOTIDE SEQUENCE</scope>
    <source>
        <strain evidence="7">Expedition CK06-06</strain>
    </source>
</reference>
<dbReference type="PANTHER" id="PTHR32196">
    <property type="entry name" value="ABC TRANSPORTER PERMEASE PROTEIN YPHD-RELATED-RELATED"/>
    <property type="match status" value="1"/>
</dbReference>
<sequence length="175" mass="18655">GGNVPMEVYDFYSGNLLFLPLSLWVIIVIVGVYLLFKSTRYFMHLKASGGNISGSFETGLSVARIRMWSYAFCGLFTSLAALCIISETITGNPLAGEGYALQSISAVVIGGTSLAGGFGGPVGSIIGAIIMKLVNDVIFFLGIPVNFQKLMQGLIIVAALAFGGFFTKKDKKYED</sequence>
<feature type="transmembrane region" description="Helical" evidence="6">
    <location>
        <begin position="67"/>
        <end position="87"/>
    </location>
</feature>
<protein>
    <recommendedName>
        <fullName evidence="8">ABC transporter permease</fullName>
    </recommendedName>
</protein>
<name>X1JLB0_9ZZZZ</name>
<evidence type="ECO:0000256" key="6">
    <source>
        <dbReference type="SAM" id="Phobius"/>
    </source>
</evidence>
<dbReference type="CDD" id="cd06579">
    <property type="entry name" value="TM_PBP1_transp_AraH_like"/>
    <property type="match status" value="1"/>
</dbReference>
<evidence type="ECO:0008006" key="8">
    <source>
        <dbReference type="Google" id="ProtNLM"/>
    </source>
</evidence>
<dbReference type="InterPro" id="IPR001851">
    <property type="entry name" value="ABC_transp_permease"/>
</dbReference>
<proteinExistence type="predicted"/>
<dbReference type="AlphaFoldDB" id="X1JLB0"/>
<accession>X1JLB0</accession>
<evidence type="ECO:0000256" key="5">
    <source>
        <dbReference type="ARBA" id="ARBA00023136"/>
    </source>
</evidence>
<organism evidence="7">
    <name type="scientific">marine sediment metagenome</name>
    <dbReference type="NCBI Taxonomy" id="412755"/>
    <lineage>
        <taxon>unclassified sequences</taxon>
        <taxon>metagenomes</taxon>
        <taxon>ecological metagenomes</taxon>
    </lineage>
</organism>
<keyword evidence="5 6" id="KW-0472">Membrane</keyword>
<dbReference type="EMBL" id="BARU01038221">
    <property type="protein sequence ID" value="GAH82265.1"/>
    <property type="molecule type" value="Genomic_DNA"/>
</dbReference>